<sequence length="136" mass="15148">MTAKITIRTCSPHAFSKPPMATRLVNNPGESTCKDAIVVRSWSPKMRTEGSKVPKGKRKKLKNDWIAVWVNINQRELGAGMNKKNLLVIYTHYTSVCDNLECSPHVNLSQRLDTSVLSPNGEVAERGKNKDGITNK</sequence>
<proteinExistence type="predicted"/>
<evidence type="ECO:0000313" key="1">
    <source>
        <dbReference type="EMBL" id="KIM87025.1"/>
    </source>
</evidence>
<gene>
    <name evidence="1" type="ORF">PILCRDRAFT_295692</name>
</gene>
<dbReference type="EMBL" id="KN832980">
    <property type="protein sequence ID" value="KIM87025.1"/>
    <property type="molecule type" value="Genomic_DNA"/>
</dbReference>
<dbReference type="InParanoid" id="A0A0C3FS96"/>
<protein>
    <submittedName>
        <fullName evidence="1">Uncharacterized protein</fullName>
    </submittedName>
</protein>
<reference evidence="2" key="2">
    <citation type="submission" date="2015-01" db="EMBL/GenBank/DDBJ databases">
        <title>Evolutionary Origins and Diversification of the Mycorrhizal Mutualists.</title>
        <authorList>
            <consortium name="DOE Joint Genome Institute"/>
            <consortium name="Mycorrhizal Genomics Consortium"/>
            <person name="Kohler A."/>
            <person name="Kuo A."/>
            <person name="Nagy L.G."/>
            <person name="Floudas D."/>
            <person name="Copeland A."/>
            <person name="Barry K.W."/>
            <person name="Cichocki N."/>
            <person name="Veneault-Fourrey C."/>
            <person name="LaButti K."/>
            <person name="Lindquist E.A."/>
            <person name="Lipzen A."/>
            <person name="Lundell T."/>
            <person name="Morin E."/>
            <person name="Murat C."/>
            <person name="Riley R."/>
            <person name="Ohm R."/>
            <person name="Sun H."/>
            <person name="Tunlid A."/>
            <person name="Henrissat B."/>
            <person name="Grigoriev I.V."/>
            <person name="Hibbett D.S."/>
            <person name="Martin F."/>
        </authorList>
    </citation>
    <scope>NUCLEOTIDE SEQUENCE [LARGE SCALE GENOMIC DNA]</scope>
    <source>
        <strain evidence="2">F 1598</strain>
    </source>
</reference>
<keyword evidence="2" id="KW-1185">Reference proteome</keyword>
<name>A0A0C3FS96_PILCF</name>
<evidence type="ECO:0000313" key="2">
    <source>
        <dbReference type="Proteomes" id="UP000054166"/>
    </source>
</evidence>
<dbReference type="AlphaFoldDB" id="A0A0C3FS96"/>
<dbReference type="HOGENOM" id="CLU_1876195_0_0_1"/>
<organism evidence="1 2">
    <name type="scientific">Piloderma croceum (strain F 1598)</name>
    <dbReference type="NCBI Taxonomy" id="765440"/>
    <lineage>
        <taxon>Eukaryota</taxon>
        <taxon>Fungi</taxon>
        <taxon>Dikarya</taxon>
        <taxon>Basidiomycota</taxon>
        <taxon>Agaricomycotina</taxon>
        <taxon>Agaricomycetes</taxon>
        <taxon>Agaricomycetidae</taxon>
        <taxon>Atheliales</taxon>
        <taxon>Atheliaceae</taxon>
        <taxon>Piloderma</taxon>
    </lineage>
</organism>
<accession>A0A0C3FS96</accession>
<reference evidence="1 2" key="1">
    <citation type="submission" date="2014-04" db="EMBL/GenBank/DDBJ databases">
        <authorList>
            <consortium name="DOE Joint Genome Institute"/>
            <person name="Kuo A."/>
            <person name="Tarkka M."/>
            <person name="Buscot F."/>
            <person name="Kohler A."/>
            <person name="Nagy L.G."/>
            <person name="Floudas D."/>
            <person name="Copeland A."/>
            <person name="Barry K.W."/>
            <person name="Cichocki N."/>
            <person name="Veneault-Fourrey C."/>
            <person name="LaButti K."/>
            <person name="Lindquist E.A."/>
            <person name="Lipzen A."/>
            <person name="Lundell T."/>
            <person name="Morin E."/>
            <person name="Murat C."/>
            <person name="Sun H."/>
            <person name="Tunlid A."/>
            <person name="Henrissat B."/>
            <person name="Grigoriev I.V."/>
            <person name="Hibbett D.S."/>
            <person name="Martin F."/>
            <person name="Nordberg H.P."/>
            <person name="Cantor M.N."/>
            <person name="Hua S.X."/>
        </authorList>
    </citation>
    <scope>NUCLEOTIDE SEQUENCE [LARGE SCALE GENOMIC DNA]</scope>
    <source>
        <strain evidence="1 2">F 1598</strain>
    </source>
</reference>
<dbReference type="Proteomes" id="UP000054166">
    <property type="component" value="Unassembled WGS sequence"/>
</dbReference>